<dbReference type="PANTHER" id="PTHR43133">
    <property type="entry name" value="RNA POLYMERASE ECF-TYPE SIGMA FACTO"/>
    <property type="match status" value="1"/>
</dbReference>
<comment type="similarity">
    <text evidence="1">Belongs to the sigma-70 factor family. ECF subfamily.</text>
</comment>
<gene>
    <name evidence="7" type="ORF">OQZ29_09040</name>
</gene>
<evidence type="ECO:0000256" key="3">
    <source>
        <dbReference type="ARBA" id="ARBA00023082"/>
    </source>
</evidence>
<dbReference type="InterPro" id="IPR014284">
    <property type="entry name" value="RNA_pol_sigma-70_dom"/>
</dbReference>
<dbReference type="SUPFAM" id="SSF88946">
    <property type="entry name" value="Sigma2 domain of RNA polymerase sigma factors"/>
    <property type="match status" value="1"/>
</dbReference>
<protein>
    <submittedName>
        <fullName evidence="7">RNA polymerase sigma factor</fullName>
    </submittedName>
</protein>
<dbReference type="AlphaFoldDB" id="A0A9X3DFG9"/>
<feature type="domain" description="RNA polymerase sigma factor 70 region 4 type 2" evidence="6">
    <location>
        <begin position="108"/>
        <end position="159"/>
    </location>
</feature>
<dbReference type="InterPro" id="IPR007627">
    <property type="entry name" value="RNA_pol_sigma70_r2"/>
</dbReference>
<reference evidence="7" key="1">
    <citation type="submission" date="2022-11" db="EMBL/GenBank/DDBJ databases">
        <authorList>
            <person name="Graham C."/>
            <person name="Newman J.D."/>
        </authorList>
    </citation>
    <scope>NUCLEOTIDE SEQUENCE</scope>
    <source>
        <strain evidence="7">DSM 19486</strain>
    </source>
</reference>
<dbReference type="GO" id="GO:0006352">
    <property type="term" value="P:DNA-templated transcription initiation"/>
    <property type="evidence" value="ECO:0007669"/>
    <property type="project" value="InterPro"/>
</dbReference>
<dbReference type="PANTHER" id="PTHR43133:SF25">
    <property type="entry name" value="RNA POLYMERASE SIGMA FACTOR RFAY-RELATED"/>
    <property type="match status" value="1"/>
</dbReference>
<dbReference type="InterPro" id="IPR039425">
    <property type="entry name" value="RNA_pol_sigma-70-like"/>
</dbReference>
<dbReference type="Gene3D" id="1.10.1740.10">
    <property type="match status" value="1"/>
</dbReference>
<keyword evidence="4" id="KW-0804">Transcription</keyword>
<dbReference type="GO" id="GO:0016987">
    <property type="term" value="F:sigma factor activity"/>
    <property type="evidence" value="ECO:0007669"/>
    <property type="project" value="UniProtKB-KW"/>
</dbReference>
<accession>A0A9X3DFG9</accession>
<sequence>MNQLQFAQMINEHKTMLSTFALKFTKDNDDANDLIQDTMVKAIRFSAGFKEGTNVKGWLYTIMRNTFINDYRKVIKTQSLISQEEELSSAHLMHSATHNQVDGAFAMRDIKRAIGNLPEALSAPFIRYVEGYKYHEIAIELNLPIGTIKTHIHEARKRLKKQLQIYRSGQCN</sequence>
<proteinExistence type="inferred from homology"/>
<evidence type="ECO:0000313" key="7">
    <source>
        <dbReference type="EMBL" id="MCX3264888.1"/>
    </source>
</evidence>
<dbReference type="InterPro" id="IPR036388">
    <property type="entry name" value="WH-like_DNA-bd_sf"/>
</dbReference>
<evidence type="ECO:0000259" key="6">
    <source>
        <dbReference type="Pfam" id="PF08281"/>
    </source>
</evidence>
<dbReference type="InterPro" id="IPR013324">
    <property type="entry name" value="RNA_pol_sigma_r3/r4-like"/>
</dbReference>
<evidence type="ECO:0000256" key="2">
    <source>
        <dbReference type="ARBA" id="ARBA00023015"/>
    </source>
</evidence>
<comment type="caution">
    <text evidence="7">The sequence shown here is derived from an EMBL/GenBank/DDBJ whole genome shotgun (WGS) entry which is preliminary data.</text>
</comment>
<keyword evidence="3" id="KW-0731">Sigma factor</keyword>
<evidence type="ECO:0000256" key="1">
    <source>
        <dbReference type="ARBA" id="ARBA00010641"/>
    </source>
</evidence>
<dbReference type="Proteomes" id="UP001142592">
    <property type="component" value="Unassembled WGS sequence"/>
</dbReference>
<evidence type="ECO:0000256" key="4">
    <source>
        <dbReference type="ARBA" id="ARBA00023163"/>
    </source>
</evidence>
<dbReference type="Gene3D" id="1.10.10.10">
    <property type="entry name" value="Winged helix-like DNA-binding domain superfamily/Winged helix DNA-binding domain"/>
    <property type="match status" value="1"/>
</dbReference>
<dbReference type="CDD" id="cd06171">
    <property type="entry name" value="Sigma70_r4"/>
    <property type="match status" value="1"/>
</dbReference>
<dbReference type="SUPFAM" id="SSF88659">
    <property type="entry name" value="Sigma3 and sigma4 domains of RNA polymerase sigma factors"/>
    <property type="match status" value="1"/>
</dbReference>
<dbReference type="InterPro" id="IPR013325">
    <property type="entry name" value="RNA_pol_sigma_r2"/>
</dbReference>
<dbReference type="NCBIfam" id="TIGR02937">
    <property type="entry name" value="sigma70-ECF"/>
    <property type="match status" value="1"/>
</dbReference>
<keyword evidence="8" id="KW-1185">Reference proteome</keyword>
<keyword evidence="2" id="KW-0805">Transcription regulation</keyword>
<evidence type="ECO:0000313" key="8">
    <source>
        <dbReference type="Proteomes" id="UP001142592"/>
    </source>
</evidence>
<dbReference type="Pfam" id="PF08281">
    <property type="entry name" value="Sigma70_r4_2"/>
    <property type="match status" value="1"/>
</dbReference>
<dbReference type="EMBL" id="JAPJUH010000002">
    <property type="protein sequence ID" value="MCX3264888.1"/>
    <property type="molecule type" value="Genomic_DNA"/>
</dbReference>
<feature type="domain" description="RNA polymerase sigma-70 region 2" evidence="5">
    <location>
        <begin position="9"/>
        <end position="73"/>
    </location>
</feature>
<name>A0A9X3DFG9_9SPHI</name>
<dbReference type="InterPro" id="IPR013249">
    <property type="entry name" value="RNA_pol_sigma70_r4_t2"/>
</dbReference>
<dbReference type="GO" id="GO:0003677">
    <property type="term" value="F:DNA binding"/>
    <property type="evidence" value="ECO:0007669"/>
    <property type="project" value="InterPro"/>
</dbReference>
<dbReference type="RefSeq" id="WP_010600724.1">
    <property type="nucleotide sequence ID" value="NZ_JAPJUH010000002.1"/>
</dbReference>
<dbReference type="Pfam" id="PF04542">
    <property type="entry name" value="Sigma70_r2"/>
    <property type="match status" value="1"/>
</dbReference>
<evidence type="ECO:0000259" key="5">
    <source>
        <dbReference type="Pfam" id="PF04542"/>
    </source>
</evidence>
<organism evidence="7 8">
    <name type="scientific">Pedobacter agri</name>
    <dbReference type="NCBI Taxonomy" id="454586"/>
    <lineage>
        <taxon>Bacteria</taxon>
        <taxon>Pseudomonadati</taxon>
        <taxon>Bacteroidota</taxon>
        <taxon>Sphingobacteriia</taxon>
        <taxon>Sphingobacteriales</taxon>
        <taxon>Sphingobacteriaceae</taxon>
        <taxon>Pedobacter</taxon>
    </lineage>
</organism>